<dbReference type="Proteomes" id="UP000070700">
    <property type="component" value="Unassembled WGS sequence"/>
</dbReference>
<dbReference type="InterPro" id="IPR019819">
    <property type="entry name" value="Carboxylesterase_B_CS"/>
</dbReference>
<dbReference type="Gene3D" id="3.40.50.1820">
    <property type="entry name" value="alpha/beta hydrolase"/>
    <property type="match status" value="1"/>
</dbReference>
<keyword evidence="1" id="KW-0732">Signal</keyword>
<name>A0A194XEH6_MOLSC</name>
<keyword evidence="4" id="KW-1185">Reference proteome</keyword>
<dbReference type="GeneID" id="28832124"/>
<feature type="chain" id="PRO_5008268138" evidence="1">
    <location>
        <begin position="21"/>
        <end position="619"/>
    </location>
</feature>
<dbReference type="PANTHER" id="PTHR11559">
    <property type="entry name" value="CARBOXYLESTERASE"/>
    <property type="match status" value="1"/>
</dbReference>
<dbReference type="GO" id="GO:0016787">
    <property type="term" value="F:hydrolase activity"/>
    <property type="evidence" value="ECO:0007669"/>
    <property type="project" value="UniProtKB-KW"/>
</dbReference>
<accession>A0A194XEH6</accession>
<keyword evidence="3" id="KW-0378">Hydrolase</keyword>
<dbReference type="Pfam" id="PF00135">
    <property type="entry name" value="COesterase"/>
    <property type="match status" value="1"/>
</dbReference>
<proteinExistence type="predicted"/>
<dbReference type="InterPro" id="IPR029058">
    <property type="entry name" value="AB_hydrolase_fold"/>
</dbReference>
<dbReference type="OrthoDB" id="408631at2759"/>
<evidence type="ECO:0000256" key="1">
    <source>
        <dbReference type="SAM" id="SignalP"/>
    </source>
</evidence>
<gene>
    <name evidence="3" type="ORF">LY89DRAFT_780601</name>
</gene>
<evidence type="ECO:0000259" key="2">
    <source>
        <dbReference type="Pfam" id="PF00135"/>
    </source>
</evidence>
<dbReference type="InParanoid" id="A0A194XEH6"/>
<dbReference type="STRING" id="149040.A0A194XEH6"/>
<evidence type="ECO:0000313" key="3">
    <source>
        <dbReference type="EMBL" id="KUJ18549.1"/>
    </source>
</evidence>
<dbReference type="InterPro" id="IPR002018">
    <property type="entry name" value="CarbesteraseB"/>
</dbReference>
<dbReference type="AlphaFoldDB" id="A0A194XEH6"/>
<protein>
    <submittedName>
        <fullName evidence="3">Alpha/beta-hydrolase</fullName>
    </submittedName>
</protein>
<dbReference type="PROSITE" id="PS00941">
    <property type="entry name" value="CARBOXYLESTERASE_B_2"/>
    <property type="match status" value="1"/>
</dbReference>
<feature type="domain" description="Carboxylesterase type B" evidence="2">
    <location>
        <begin position="34"/>
        <end position="555"/>
    </location>
</feature>
<sequence>MRHTAILPLLLSSLILTTNAKFGKRVTCFDNNATPKLTLPWGTYEGKPYGADGETVLFNNVRFAKPPVGNLRFAAPEYPDAIPDSSKIQDSSWGPNCIQAAPSKSKHIFEDFPEPPSNETQSEDCLFLDVYVPAWVLDPEAGEKIPVVVWIFGGAYIFGGKNTTFDVEDGPPYNAYDGAGVRQYTDNGVIWVTGNYRLGAYGFLAGEYMEENAQPNAGLHDQRLLLDWVQKYIGQIGGDKNAVNVWGLSAGAGSILHHLTAYGGTKNEAPLFERAALWSTAFQWSYDRRGTLQETFDSFADAAGCSDSDNTLQCLRDAENKTLATANQHIVSDRLVQGMFPFGPAVDGDLVPDLPANLLKQGKHISISSMMLAHDFNEAQMFLADWVQTEQQFSEFVGYAFPGNALAIVRKLIELQYPSSAYDDQQARTRVLLRDSTFVCNNYQLYGAYKGSSQIYSSRYEVPPALHGSELLLLVWNREANIADLLKGIASNLPKYLIDLLGAILVPIANKYQTYFAGHALAGDPNYLLGGRFVNWEVTSDDEEGLKDVMRIGLQFINPTFFRLGADTQVSKGNCEFWNTMAQLVADAVKTDSVRGEEGSVAFKTQNSERLKVAVQVEL</sequence>
<dbReference type="EMBL" id="KQ947412">
    <property type="protein sequence ID" value="KUJ18549.1"/>
    <property type="molecule type" value="Genomic_DNA"/>
</dbReference>
<organism evidence="3 4">
    <name type="scientific">Mollisia scopiformis</name>
    <name type="common">Conifer needle endophyte fungus</name>
    <name type="synonym">Phialocephala scopiformis</name>
    <dbReference type="NCBI Taxonomy" id="149040"/>
    <lineage>
        <taxon>Eukaryota</taxon>
        <taxon>Fungi</taxon>
        <taxon>Dikarya</taxon>
        <taxon>Ascomycota</taxon>
        <taxon>Pezizomycotina</taxon>
        <taxon>Leotiomycetes</taxon>
        <taxon>Helotiales</taxon>
        <taxon>Mollisiaceae</taxon>
        <taxon>Mollisia</taxon>
    </lineage>
</organism>
<feature type="signal peptide" evidence="1">
    <location>
        <begin position="1"/>
        <end position="20"/>
    </location>
</feature>
<dbReference type="KEGG" id="psco:LY89DRAFT_780601"/>
<reference evidence="3 4" key="1">
    <citation type="submission" date="2015-10" db="EMBL/GenBank/DDBJ databases">
        <title>Full genome of DAOMC 229536 Phialocephala scopiformis, a fungal endophyte of spruce producing the potent anti-insectan compound rugulosin.</title>
        <authorList>
            <consortium name="DOE Joint Genome Institute"/>
            <person name="Walker A.K."/>
            <person name="Frasz S.L."/>
            <person name="Seifert K.A."/>
            <person name="Miller J.D."/>
            <person name="Mondo S.J."/>
            <person name="Labutti K."/>
            <person name="Lipzen A."/>
            <person name="Dockter R."/>
            <person name="Kennedy M."/>
            <person name="Grigoriev I.V."/>
            <person name="Spatafora J.W."/>
        </authorList>
    </citation>
    <scope>NUCLEOTIDE SEQUENCE [LARGE SCALE GENOMIC DNA]</scope>
    <source>
        <strain evidence="3 4">CBS 120377</strain>
    </source>
</reference>
<dbReference type="SUPFAM" id="SSF53474">
    <property type="entry name" value="alpha/beta-Hydrolases"/>
    <property type="match status" value="1"/>
</dbReference>
<dbReference type="InterPro" id="IPR050309">
    <property type="entry name" value="Type-B_Carboxylest/Lipase"/>
</dbReference>
<dbReference type="RefSeq" id="XP_018072904.1">
    <property type="nucleotide sequence ID" value="XM_018222398.1"/>
</dbReference>
<evidence type="ECO:0000313" key="4">
    <source>
        <dbReference type="Proteomes" id="UP000070700"/>
    </source>
</evidence>